<reference evidence="3 4" key="1">
    <citation type="submission" date="2023-10" db="EMBL/GenBank/DDBJ databases">
        <title>Chromosome-scale genome assembly provides insights into flower coloration mechanisms of Canna indica.</title>
        <authorList>
            <person name="Li C."/>
        </authorList>
    </citation>
    <scope>NUCLEOTIDE SEQUENCE [LARGE SCALE GENOMIC DNA]</scope>
    <source>
        <tissue evidence="3">Flower</tissue>
    </source>
</reference>
<accession>A0AAQ3QE12</accession>
<dbReference type="EMBL" id="CP136893">
    <property type="protein sequence ID" value="WOL05743.1"/>
    <property type="molecule type" value="Genomic_DNA"/>
</dbReference>
<sequence length="134" mass="15230">MVTCLSFLRICSMEDTIDRYKAHAKECSSSGAFEHENEPCRYEASSMLRKIEQLEDSKRKILGEKLESCSVEELHDLESKLEQSLHRIRGRRHQLLEQQLAQLQEKEGEWATEGSGATGVATAEHQSVKNPLEA</sequence>
<dbReference type="Proteomes" id="UP001327560">
    <property type="component" value="Chromosome 4"/>
</dbReference>
<dbReference type="InterPro" id="IPR002487">
    <property type="entry name" value="TF_Kbox"/>
</dbReference>
<feature type="region of interest" description="Disordered" evidence="1">
    <location>
        <begin position="106"/>
        <end position="134"/>
    </location>
</feature>
<dbReference type="PROSITE" id="PS51297">
    <property type="entry name" value="K_BOX"/>
    <property type="match status" value="1"/>
</dbReference>
<protein>
    <recommendedName>
        <fullName evidence="2">K-box domain-containing protein</fullName>
    </recommendedName>
</protein>
<organism evidence="3 4">
    <name type="scientific">Canna indica</name>
    <name type="common">Indian-shot</name>
    <dbReference type="NCBI Taxonomy" id="4628"/>
    <lineage>
        <taxon>Eukaryota</taxon>
        <taxon>Viridiplantae</taxon>
        <taxon>Streptophyta</taxon>
        <taxon>Embryophyta</taxon>
        <taxon>Tracheophyta</taxon>
        <taxon>Spermatophyta</taxon>
        <taxon>Magnoliopsida</taxon>
        <taxon>Liliopsida</taxon>
        <taxon>Zingiberales</taxon>
        <taxon>Cannaceae</taxon>
        <taxon>Canna</taxon>
    </lineage>
</organism>
<proteinExistence type="predicted"/>
<feature type="compositionally biased region" description="Polar residues" evidence="1">
    <location>
        <begin position="124"/>
        <end position="134"/>
    </location>
</feature>
<gene>
    <name evidence="3" type="ORF">Cni_G14474</name>
</gene>
<dbReference type="AlphaFoldDB" id="A0AAQ3QE12"/>
<evidence type="ECO:0000256" key="1">
    <source>
        <dbReference type="SAM" id="MobiDB-lite"/>
    </source>
</evidence>
<evidence type="ECO:0000313" key="3">
    <source>
        <dbReference type="EMBL" id="WOL05743.1"/>
    </source>
</evidence>
<evidence type="ECO:0000313" key="4">
    <source>
        <dbReference type="Proteomes" id="UP001327560"/>
    </source>
</evidence>
<dbReference type="GO" id="GO:0003700">
    <property type="term" value="F:DNA-binding transcription factor activity"/>
    <property type="evidence" value="ECO:0007669"/>
    <property type="project" value="InterPro"/>
</dbReference>
<keyword evidence="4" id="KW-1185">Reference proteome</keyword>
<feature type="domain" description="K-box" evidence="2">
    <location>
        <begin position="37"/>
        <end position="134"/>
    </location>
</feature>
<name>A0AAQ3QE12_9LILI</name>
<dbReference type="GO" id="GO:0005634">
    <property type="term" value="C:nucleus"/>
    <property type="evidence" value="ECO:0007669"/>
    <property type="project" value="InterPro"/>
</dbReference>
<evidence type="ECO:0000259" key="2">
    <source>
        <dbReference type="PROSITE" id="PS51297"/>
    </source>
</evidence>
<dbReference type="Pfam" id="PF01486">
    <property type="entry name" value="K-box"/>
    <property type="match status" value="1"/>
</dbReference>